<sequence length="449" mass="47310">LGSTQAGSLPRATDTAKQEAAAQRAGDIDAHDSSDSLLTVGELVARYAICRLPECTEQLALEGLADLLLKSGSAAAVVVDGSGKFQDLITETDILRCLWHGVPQNCTVGEWLQGRSSSDLLWNTRRFRESLSDPKVIVPPELPLHGAVVQLQHLPSVSHGFGHLLVCDGKDFVGVLSLLHVASAIAESGWEAIAEVLGVQKTATATVSEFMEPLHQVPFCMPGSTMQQLVQALLKSPSHAVLVADEQGVHGLATAHDALVAFRERLCPSSEAAWPTMSGRPGFLDLRQRAICSDSSVQQAAAAMAAVGSGRPLRHLVAVKPGGTAVVGVLSPVDLLRGIHLATQSGLPPSEASMPSLSPPLAQEAGLEEQRRQPPTPPRPSFSPSRLSMCRSHPVTVAEVLERRRGPEVLTCCTNEVLADACDSMLSAGRTAALVLDPATARQGSAVRG</sequence>
<feature type="region of interest" description="Disordered" evidence="3">
    <location>
        <begin position="1"/>
        <end position="28"/>
    </location>
</feature>
<evidence type="ECO:0000313" key="6">
    <source>
        <dbReference type="Proteomes" id="UP000654075"/>
    </source>
</evidence>
<protein>
    <recommendedName>
        <fullName evidence="4">CBS domain-containing protein</fullName>
    </recommendedName>
</protein>
<evidence type="ECO:0000256" key="2">
    <source>
        <dbReference type="PROSITE-ProRule" id="PRU00703"/>
    </source>
</evidence>
<evidence type="ECO:0000256" key="3">
    <source>
        <dbReference type="SAM" id="MobiDB-lite"/>
    </source>
</evidence>
<keyword evidence="6" id="KW-1185">Reference proteome</keyword>
<dbReference type="SUPFAM" id="SSF54631">
    <property type="entry name" value="CBS-domain pair"/>
    <property type="match status" value="2"/>
</dbReference>
<dbReference type="AlphaFoldDB" id="A0A813EGH4"/>
<dbReference type="InterPro" id="IPR046342">
    <property type="entry name" value="CBS_dom_sf"/>
</dbReference>
<dbReference type="PROSITE" id="PS51371">
    <property type="entry name" value="CBS"/>
    <property type="match status" value="1"/>
</dbReference>
<dbReference type="Gene3D" id="3.10.580.10">
    <property type="entry name" value="CBS-domain"/>
    <property type="match status" value="2"/>
</dbReference>
<feature type="non-terminal residue" evidence="5">
    <location>
        <position position="449"/>
    </location>
</feature>
<feature type="domain" description="CBS" evidence="4">
    <location>
        <begin position="211"/>
        <end position="269"/>
    </location>
</feature>
<dbReference type="InterPro" id="IPR000644">
    <property type="entry name" value="CBS_dom"/>
</dbReference>
<dbReference type="EMBL" id="CAJNNV010011460">
    <property type="protein sequence ID" value="CAE8599768.1"/>
    <property type="molecule type" value="Genomic_DNA"/>
</dbReference>
<name>A0A813EGH4_POLGL</name>
<evidence type="ECO:0000256" key="1">
    <source>
        <dbReference type="ARBA" id="ARBA00023122"/>
    </source>
</evidence>
<reference evidence="5" key="1">
    <citation type="submission" date="2021-02" db="EMBL/GenBank/DDBJ databases">
        <authorList>
            <person name="Dougan E. K."/>
            <person name="Rhodes N."/>
            <person name="Thang M."/>
            <person name="Chan C."/>
        </authorList>
    </citation>
    <scope>NUCLEOTIDE SEQUENCE</scope>
</reference>
<evidence type="ECO:0000313" key="5">
    <source>
        <dbReference type="EMBL" id="CAE8599768.1"/>
    </source>
</evidence>
<dbReference type="PANTHER" id="PTHR43080:SF2">
    <property type="entry name" value="CBS DOMAIN-CONTAINING PROTEIN"/>
    <property type="match status" value="1"/>
</dbReference>
<evidence type="ECO:0000259" key="4">
    <source>
        <dbReference type="PROSITE" id="PS51371"/>
    </source>
</evidence>
<dbReference type="Proteomes" id="UP000654075">
    <property type="component" value="Unassembled WGS sequence"/>
</dbReference>
<gene>
    <name evidence="5" type="ORF">PGLA1383_LOCUS18112</name>
</gene>
<feature type="non-terminal residue" evidence="5">
    <location>
        <position position="1"/>
    </location>
</feature>
<dbReference type="SMART" id="SM00116">
    <property type="entry name" value="CBS"/>
    <property type="match status" value="3"/>
</dbReference>
<feature type="region of interest" description="Disordered" evidence="3">
    <location>
        <begin position="346"/>
        <end position="388"/>
    </location>
</feature>
<dbReference type="PANTHER" id="PTHR43080">
    <property type="entry name" value="CBS DOMAIN-CONTAINING PROTEIN CBSX3, MITOCHONDRIAL"/>
    <property type="match status" value="1"/>
</dbReference>
<dbReference type="InterPro" id="IPR051257">
    <property type="entry name" value="Diverse_CBS-Domain"/>
</dbReference>
<proteinExistence type="predicted"/>
<organism evidence="5 6">
    <name type="scientific">Polarella glacialis</name>
    <name type="common">Dinoflagellate</name>
    <dbReference type="NCBI Taxonomy" id="89957"/>
    <lineage>
        <taxon>Eukaryota</taxon>
        <taxon>Sar</taxon>
        <taxon>Alveolata</taxon>
        <taxon>Dinophyceae</taxon>
        <taxon>Suessiales</taxon>
        <taxon>Suessiaceae</taxon>
        <taxon>Polarella</taxon>
    </lineage>
</organism>
<keyword evidence="1 2" id="KW-0129">CBS domain</keyword>
<accession>A0A813EGH4</accession>
<comment type="caution">
    <text evidence="5">The sequence shown here is derived from an EMBL/GenBank/DDBJ whole genome shotgun (WGS) entry which is preliminary data.</text>
</comment>